<dbReference type="AlphaFoldDB" id="A0AAD6HA89"/>
<proteinExistence type="predicted"/>
<reference evidence="3" key="2">
    <citation type="submission" date="2023-01" db="EMBL/GenBank/DDBJ databases">
        <authorList>
            <person name="Petersen C."/>
        </authorList>
    </citation>
    <scope>NUCLEOTIDE SEQUENCE</scope>
    <source>
        <strain evidence="3">IBT 17514</strain>
    </source>
</reference>
<feature type="transmembrane region" description="Helical" evidence="2">
    <location>
        <begin position="303"/>
        <end position="327"/>
    </location>
</feature>
<feature type="transmembrane region" description="Helical" evidence="2">
    <location>
        <begin position="212"/>
        <end position="231"/>
    </location>
</feature>
<feature type="compositionally biased region" description="Polar residues" evidence="1">
    <location>
        <begin position="1"/>
        <end position="11"/>
    </location>
</feature>
<feature type="transmembrane region" description="Helical" evidence="2">
    <location>
        <begin position="72"/>
        <end position="93"/>
    </location>
</feature>
<gene>
    <name evidence="3" type="ORF">N7493_011648</name>
</gene>
<dbReference type="Proteomes" id="UP001215712">
    <property type="component" value="Unassembled WGS sequence"/>
</dbReference>
<feature type="region of interest" description="Disordered" evidence="1">
    <location>
        <begin position="1"/>
        <end position="59"/>
    </location>
</feature>
<reference evidence="3" key="1">
    <citation type="journal article" date="2023" name="IMA Fungus">
        <title>Comparative genomic study of the Penicillium genus elucidates a diverse pangenome and 15 lateral gene transfer events.</title>
        <authorList>
            <person name="Petersen C."/>
            <person name="Sorensen T."/>
            <person name="Nielsen M.R."/>
            <person name="Sondergaard T.E."/>
            <person name="Sorensen J.L."/>
            <person name="Fitzpatrick D.A."/>
            <person name="Frisvad J.C."/>
            <person name="Nielsen K.L."/>
        </authorList>
    </citation>
    <scope>NUCLEOTIDE SEQUENCE</scope>
    <source>
        <strain evidence="3">IBT 17514</strain>
    </source>
</reference>
<comment type="caution">
    <text evidence="3">The sequence shown here is derived from an EMBL/GenBank/DDBJ whole genome shotgun (WGS) entry which is preliminary data.</text>
</comment>
<dbReference type="EMBL" id="JAQJAN010000023">
    <property type="protein sequence ID" value="KAJ5703259.1"/>
    <property type="molecule type" value="Genomic_DNA"/>
</dbReference>
<dbReference type="InterPro" id="IPR040410">
    <property type="entry name" value="UPF0658_Golgi"/>
</dbReference>
<dbReference type="PANTHER" id="PTHR34391:SF1">
    <property type="entry name" value="UPF0658 GOLGI APPARATUS MEMBRANE PROTEIN C1952.10C-RELATED"/>
    <property type="match status" value="1"/>
</dbReference>
<name>A0AAD6HA89_9EURO</name>
<sequence>MVPYSVTSNHHTSYDPGIYHDHDRSSIKSKGSQNSMSTVSTSSVANKPDNSDQTPNSGRPLLYIPNSMWTRMFATTMVTEMVFTVAIKIWVLMSLWNHLGDDTGSTESRLQSFLGLYVFGLLYELALSYDALRRRNTIQLVGLFFCNLGLTAYGVLQMQEIRPTLESMIADSLIDMRLFHLYRALRAEFLWSIYKNISADLQMRRRYLTYQVYITLLKFDFFFVFGTQLQFLLIVVKFESIDFIFNATLIPVAITSLVLSSYYCKREKRKPLIGMMFLMLITIIFLVLAIIRVNHNYTSARMSITLFATFSLLLLVATLVNTVLCILNFDQGLMTHVNPPYNDSASLELKKMETPTRFLLS</sequence>
<keyword evidence="2" id="KW-0812">Transmembrane</keyword>
<evidence type="ECO:0000256" key="2">
    <source>
        <dbReference type="SAM" id="Phobius"/>
    </source>
</evidence>
<evidence type="ECO:0000313" key="4">
    <source>
        <dbReference type="Proteomes" id="UP001215712"/>
    </source>
</evidence>
<keyword evidence="2" id="KW-1133">Transmembrane helix</keyword>
<protein>
    <submittedName>
        <fullName evidence="3">Uncharacterized protein</fullName>
    </submittedName>
</protein>
<feature type="transmembrane region" description="Helical" evidence="2">
    <location>
        <begin position="243"/>
        <end position="264"/>
    </location>
</feature>
<keyword evidence="2" id="KW-0472">Membrane</keyword>
<dbReference type="GO" id="GO:0005794">
    <property type="term" value="C:Golgi apparatus"/>
    <property type="evidence" value="ECO:0007669"/>
    <property type="project" value="TreeGrafter"/>
</dbReference>
<feature type="compositionally biased region" description="Low complexity" evidence="1">
    <location>
        <begin position="35"/>
        <end position="44"/>
    </location>
</feature>
<evidence type="ECO:0000256" key="1">
    <source>
        <dbReference type="SAM" id="MobiDB-lite"/>
    </source>
</evidence>
<evidence type="ECO:0000313" key="3">
    <source>
        <dbReference type="EMBL" id="KAJ5703259.1"/>
    </source>
</evidence>
<keyword evidence="4" id="KW-1185">Reference proteome</keyword>
<dbReference type="PANTHER" id="PTHR34391">
    <property type="entry name" value="UPF0658 GOLGI APPARATUS MEMBRANE PROTEIN C1952.10C-RELATED"/>
    <property type="match status" value="1"/>
</dbReference>
<organism evidence="3 4">
    <name type="scientific">Penicillium malachiteum</name>
    <dbReference type="NCBI Taxonomy" id="1324776"/>
    <lineage>
        <taxon>Eukaryota</taxon>
        <taxon>Fungi</taxon>
        <taxon>Dikarya</taxon>
        <taxon>Ascomycota</taxon>
        <taxon>Pezizomycotina</taxon>
        <taxon>Eurotiomycetes</taxon>
        <taxon>Eurotiomycetidae</taxon>
        <taxon>Eurotiales</taxon>
        <taxon>Aspergillaceae</taxon>
        <taxon>Penicillium</taxon>
    </lineage>
</organism>
<accession>A0AAD6HA89</accession>
<feature type="transmembrane region" description="Helical" evidence="2">
    <location>
        <begin position="271"/>
        <end position="291"/>
    </location>
</feature>
<feature type="transmembrane region" description="Helical" evidence="2">
    <location>
        <begin position="114"/>
        <end position="132"/>
    </location>
</feature>